<dbReference type="EMBL" id="JAGIXG020000001">
    <property type="protein sequence ID" value="KAI6785710.1"/>
    <property type="molecule type" value="Genomic_DNA"/>
</dbReference>
<keyword evidence="8" id="KW-1185">Reference proteome</keyword>
<feature type="compositionally biased region" description="Acidic residues" evidence="5">
    <location>
        <begin position="123"/>
        <end position="133"/>
    </location>
</feature>
<evidence type="ECO:0000256" key="2">
    <source>
        <dbReference type="ARBA" id="ARBA00022771"/>
    </source>
</evidence>
<dbReference type="InterPro" id="IPR000306">
    <property type="entry name" value="Znf_FYVE"/>
</dbReference>
<reference evidence="7" key="1">
    <citation type="journal article" date="2021" name="J Fungi (Basel)">
        <title>Genomic and Metabolomic Analyses of the Marine Fungus Emericellopsis cladophorae: Insights into Saltwater Adaptability Mechanisms and Its Biosynthetic Potential.</title>
        <authorList>
            <person name="Goncalves M.F.M."/>
            <person name="Hilario S."/>
            <person name="Van de Peer Y."/>
            <person name="Esteves A.C."/>
            <person name="Alves A."/>
        </authorList>
    </citation>
    <scope>NUCLEOTIDE SEQUENCE</scope>
    <source>
        <strain evidence="7">MUM 19.33</strain>
    </source>
</reference>
<dbReference type="OrthoDB" id="660555at2759"/>
<dbReference type="InterPro" id="IPR011011">
    <property type="entry name" value="Znf_FYVE_PHD"/>
</dbReference>
<organism evidence="7 8">
    <name type="scientific">Emericellopsis cladophorae</name>
    <dbReference type="NCBI Taxonomy" id="2686198"/>
    <lineage>
        <taxon>Eukaryota</taxon>
        <taxon>Fungi</taxon>
        <taxon>Dikarya</taxon>
        <taxon>Ascomycota</taxon>
        <taxon>Pezizomycotina</taxon>
        <taxon>Sordariomycetes</taxon>
        <taxon>Hypocreomycetidae</taxon>
        <taxon>Hypocreales</taxon>
        <taxon>Bionectriaceae</taxon>
        <taxon>Emericellopsis</taxon>
    </lineage>
</organism>
<evidence type="ECO:0000256" key="1">
    <source>
        <dbReference type="ARBA" id="ARBA00022723"/>
    </source>
</evidence>
<dbReference type="GO" id="GO:0008270">
    <property type="term" value="F:zinc ion binding"/>
    <property type="evidence" value="ECO:0007669"/>
    <property type="project" value="UniProtKB-KW"/>
</dbReference>
<keyword evidence="1" id="KW-0479">Metal-binding</keyword>
<dbReference type="PROSITE" id="PS50178">
    <property type="entry name" value="ZF_FYVE"/>
    <property type="match status" value="1"/>
</dbReference>
<gene>
    <name evidence="7" type="ORF">J7T54_006049</name>
</gene>
<dbReference type="PANTHER" id="PTHR39490">
    <property type="entry name" value="ARRESTIN DOMAIN-CONTAINING PROTEIN D"/>
    <property type="match status" value="1"/>
</dbReference>
<keyword evidence="3" id="KW-0862">Zinc</keyword>
<dbReference type="PANTHER" id="PTHR39490:SF8">
    <property type="entry name" value="ZINC FINGER FYVE DOMAIN-CONTAINING PROTEIN 21"/>
    <property type="match status" value="1"/>
</dbReference>
<evidence type="ECO:0000256" key="3">
    <source>
        <dbReference type="ARBA" id="ARBA00022833"/>
    </source>
</evidence>
<feature type="domain" description="FYVE-type" evidence="6">
    <location>
        <begin position="187"/>
        <end position="228"/>
    </location>
</feature>
<evidence type="ECO:0000259" key="6">
    <source>
        <dbReference type="PROSITE" id="PS50178"/>
    </source>
</evidence>
<dbReference type="InterPro" id="IPR052113">
    <property type="entry name" value="FYVE-type_Zinc_Finger"/>
</dbReference>
<dbReference type="RefSeq" id="XP_051366566.1">
    <property type="nucleotide sequence ID" value="XM_051503219.1"/>
</dbReference>
<dbReference type="InterPro" id="IPR013083">
    <property type="entry name" value="Znf_RING/FYVE/PHD"/>
</dbReference>
<evidence type="ECO:0000256" key="4">
    <source>
        <dbReference type="PROSITE-ProRule" id="PRU00091"/>
    </source>
</evidence>
<feature type="region of interest" description="Disordered" evidence="5">
    <location>
        <begin position="1"/>
        <end position="47"/>
    </location>
</feature>
<protein>
    <recommendedName>
        <fullName evidence="6">FYVE-type domain-containing protein</fullName>
    </recommendedName>
</protein>
<evidence type="ECO:0000256" key="5">
    <source>
        <dbReference type="SAM" id="MobiDB-lite"/>
    </source>
</evidence>
<dbReference type="InterPro" id="IPR017455">
    <property type="entry name" value="Znf_FYVE-rel"/>
</dbReference>
<dbReference type="GeneID" id="75832527"/>
<keyword evidence="2 4" id="KW-0863">Zinc-finger</keyword>
<dbReference type="SUPFAM" id="SSF57903">
    <property type="entry name" value="FYVE/PHD zinc finger"/>
    <property type="match status" value="1"/>
</dbReference>
<name>A0A9P9Y9D4_9HYPO</name>
<feature type="compositionally biased region" description="Low complexity" evidence="5">
    <location>
        <begin position="26"/>
        <end position="45"/>
    </location>
</feature>
<dbReference type="Pfam" id="PF01363">
    <property type="entry name" value="FYVE"/>
    <property type="match status" value="1"/>
</dbReference>
<evidence type="ECO:0000313" key="7">
    <source>
        <dbReference type="EMBL" id="KAI6785710.1"/>
    </source>
</evidence>
<dbReference type="Proteomes" id="UP001055219">
    <property type="component" value="Unassembled WGS sequence"/>
</dbReference>
<dbReference type="AlphaFoldDB" id="A0A9P9Y9D4"/>
<feature type="region of interest" description="Disordered" evidence="5">
    <location>
        <begin position="64"/>
        <end position="181"/>
    </location>
</feature>
<dbReference type="SMART" id="SM00064">
    <property type="entry name" value="FYVE"/>
    <property type="match status" value="1"/>
</dbReference>
<dbReference type="Gene3D" id="3.30.40.10">
    <property type="entry name" value="Zinc/RING finger domain, C3HC4 (zinc finger)"/>
    <property type="match status" value="1"/>
</dbReference>
<comment type="caution">
    <text evidence="7">The sequence shown here is derived from an EMBL/GenBank/DDBJ whole genome shotgun (WGS) entry which is preliminary data.</text>
</comment>
<reference evidence="7" key="2">
    <citation type="submission" date="2022-07" db="EMBL/GenBank/DDBJ databases">
        <authorList>
            <person name="Goncalves M.F.M."/>
            <person name="Hilario S."/>
            <person name="Van De Peer Y."/>
            <person name="Esteves A.C."/>
            <person name="Alves A."/>
        </authorList>
    </citation>
    <scope>NUCLEOTIDE SEQUENCE</scope>
    <source>
        <strain evidence="7">MUM 19.33</strain>
    </source>
</reference>
<accession>A0A9P9Y9D4</accession>
<proteinExistence type="predicted"/>
<sequence>MASSEPDAAGPATDLADDAPSHRPDSIYSDSVASSASGISLSRQSCPLRTQDFHDQECSRYFDCPSHTLERSPSSPTDRHADRPPNLDLDDLGMTSRPGETRQNEQTATAIAARDRPLPPQPTEDEAQSDDEGPVQPNERMASFARRPSQASIGRVPPSPTLPHSRSRPHTGGRSPSDYIAPRWQPDAEVTYCPICQTQFSFFVRKHHCRKCGRVVCNACSPHRIIIPHQFIVRPPGYELPPESLLMDQLGIGPQRGAASECLGFIAADLAWLGSRATSAISK</sequence>
<evidence type="ECO:0000313" key="8">
    <source>
        <dbReference type="Proteomes" id="UP001055219"/>
    </source>
</evidence>